<keyword evidence="1" id="KW-0472">Membrane</keyword>
<reference evidence="2 3" key="1">
    <citation type="journal article" date="2016" name="Int. J. Syst. Evol. Microbiol.">
        <title>Polaribacter haliotis sp. nov., isolated from the gut of abalone Haliotis discus hannai.</title>
        <authorList>
            <person name="Kim Y.O."/>
            <person name="Park I.S."/>
            <person name="Park S."/>
            <person name="Nam B.H."/>
            <person name="Park J.M."/>
            <person name="Kim D.G."/>
            <person name="Yoon J.H."/>
        </authorList>
    </citation>
    <scope>NUCLEOTIDE SEQUENCE [LARGE SCALE GENOMIC DNA]</scope>
    <source>
        <strain evidence="2 3">KCTC 52418</strain>
    </source>
</reference>
<name>A0A7L8ACP3_9FLAO</name>
<sequence>MKINYHKKFTRTNLIIGLFWTLFAFVSVFFLNENPKWHNYTWLAFGAVYLGMYFYYTKNSYLVLKDGFLKQNWPFGKKILIIEITKIKYFAGDYIIETRNKKITINGNLADKNSLDKLNEELKKSNLKLY</sequence>
<dbReference type="EMBL" id="CP061813">
    <property type="protein sequence ID" value="QOD59751.1"/>
    <property type="molecule type" value="Genomic_DNA"/>
</dbReference>
<evidence type="ECO:0000313" key="2">
    <source>
        <dbReference type="EMBL" id="QOD59751.1"/>
    </source>
</evidence>
<evidence type="ECO:0008006" key="4">
    <source>
        <dbReference type="Google" id="ProtNLM"/>
    </source>
</evidence>
<feature type="transmembrane region" description="Helical" evidence="1">
    <location>
        <begin position="37"/>
        <end position="56"/>
    </location>
</feature>
<keyword evidence="1" id="KW-1133">Transmembrane helix</keyword>
<organism evidence="2 3">
    <name type="scientific">Polaribacter haliotis</name>
    <dbReference type="NCBI Taxonomy" id="1888915"/>
    <lineage>
        <taxon>Bacteria</taxon>
        <taxon>Pseudomonadati</taxon>
        <taxon>Bacteroidota</taxon>
        <taxon>Flavobacteriia</taxon>
        <taxon>Flavobacteriales</taxon>
        <taxon>Flavobacteriaceae</taxon>
    </lineage>
</organism>
<dbReference type="OrthoDB" id="1452529at2"/>
<evidence type="ECO:0000313" key="3">
    <source>
        <dbReference type="Proteomes" id="UP000516764"/>
    </source>
</evidence>
<evidence type="ECO:0000256" key="1">
    <source>
        <dbReference type="SAM" id="Phobius"/>
    </source>
</evidence>
<keyword evidence="1" id="KW-0812">Transmembrane</keyword>
<gene>
    <name evidence="2" type="ORF">H9I45_10350</name>
</gene>
<accession>A0A7L8ACP3</accession>
<dbReference type="RefSeq" id="WP_088352425.1">
    <property type="nucleotide sequence ID" value="NZ_CP061813.1"/>
</dbReference>
<dbReference type="KEGG" id="phal:H9I45_10350"/>
<dbReference type="AlphaFoldDB" id="A0A7L8ACP3"/>
<feature type="transmembrane region" description="Helical" evidence="1">
    <location>
        <begin position="12"/>
        <end position="31"/>
    </location>
</feature>
<keyword evidence="3" id="KW-1185">Reference proteome</keyword>
<dbReference type="Proteomes" id="UP000516764">
    <property type="component" value="Chromosome"/>
</dbReference>
<proteinExistence type="predicted"/>
<protein>
    <recommendedName>
        <fullName evidence="4">PH domain-containing protein</fullName>
    </recommendedName>
</protein>